<evidence type="ECO:0000256" key="1">
    <source>
        <dbReference type="SAM" id="MobiDB-lite"/>
    </source>
</evidence>
<name>A0A6J5TVB9_PRUAR</name>
<feature type="region of interest" description="Disordered" evidence="1">
    <location>
        <begin position="1"/>
        <end position="22"/>
    </location>
</feature>
<reference evidence="2 3" key="1">
    <citation type="submission" date="2020-05" db="EMBL/GenBank/DDBJ databases">
        <authorList>
            <person name="Campoy J."/>
            <person name="Schneeberger K."/>
            <person name="Spophaly S."/>
        </authorList>
    </citation>
    <scope>NUCLEOTIDE SEQUENCE [LARGE SCALE GENOMIC DNA]</scope>
    <source>
        <strain evidence="2">PruArmRojPasFocal</strain>
    </source>
</reference>
<sequence length="93" mass="10246">MEPMNAPPAESPPNLRRQTTGHCRRRGGFEEVGLGLRFGLVMSSVSVSRSDFGESIDVIAMAVTLSVFYEVMAKQDLGECESGEELGFRKMNF</sequence>
<dbReference type="Proteomes" id="UP000507222">
    <property type="component" value="Unassembled WGS sequence"/>
</dbReference>
<accession>A0A6J5TVB9</accession>
<gene>
    <name evidence="2" type="ORF">CURHAP_LOCUS10504</name>
</gene>
<protein>
    <submittedName>
        <fullName evidence="2">Uncharacterized protein</fullName>
    </submittedName>
</protein>
<dbReference type="EMBL" id="CAEKDK010000001">
    <property type="protein sequence ID" value="CAB4267692.1"/>
    <property type="molecule type" value="Genomic_DNA"/>
</dbReference>
<evidence type="ECO:0000313" key="3">
    <source>
        <dbReference type="Proteomes" id="UP000507222"/>
    </source>
</evidence>
<dbReference type="AlphaFoldDB" id="A0A6J5TVB9"/>
<evidence type="ECO:0000313" key="2">
    <source>
        <dbReference type="EMBL" id="CAB4267692.1"/>
    </source>
</evidence>
<organism evidence="2 3">
    <name type="scientific">Prunus armeniaca</name>
    <name type="common">Apricot</name>
    <name type="synonym">Armeniaca vulgaris</name>
    <dbReference type="NCBI Taxonomy" id="36596"/>
    <lineage>
        <taxon>Eukaryota</taxon>
        <taxon>Viridiplantae</taxon>
        <taxon>Streptophyta</taxon>
        <taxon>Embryophyta</taxon>
        <taxon>Tracheophyta</taxon>
        <taxon>Spermatophyta</taxon>
        <taxon>Magnoliopsida</taxon>
        <taxon>eudicotyledons</taxon>
        <taxon>Gunneridae</taxon>
        <taxon>Pentapetalae</taxon>
        <taxon>rosids</taxon>
        <taxon>fabids</taxon>
        <taxon>Rosales</taxon>
        <taxon>Rosaceae</taxon>
        <taxon>Amygdaloideae</taxon>
        <taxon>Amygdaleae</taxon>
        <taxon>Prunus</taxon>
    </lineage>
</organism>
<proteinExistence type="predicted"/>
<feature type="compositionally biased region" description="Pro residues" evidence="1">
    <location>
        <begin position="1"/>
        <end position="11"/>
    </location>
</feature>